<feature type="domain" description="TLDc" evidence="1">
    <location>
        <begin position="103"/>
        <end position="272"/>
    </location>
</feature>
<dbReference type="PROSITE" id="PS51886">
    <property type="entry name" value="TLDC"/>
    <property type="match status" value="1"/>
</dbReference>
<protein>
    <submittedName>
        <fullName evidence="2">Carbohydrate-binding module family 13 protein</fullName>
    </submittedName>
</protein>
<accession>A0A8H3R1B2</accession>
<dbReference type="EMBL" id="BLAL01000278">
    <property type="protein sequence ID" value="GES99172.1"/>
    <property type="molecule type" value="Genomic_DNA"/>
</dbReference>
<dbReference type="OrthoDB" id="2406712at2759"/>
<dbReference type="Pfam" id="PF07534">
    <property type="entry name" value="TLD"/>
    <property type="match status" value="1"/>
</dbReference>
<gene>
    <name evidence="2" type="ORF">RCL2_002568700</name>
</gene>
<dbReference type="InterPro" id="IPR006571">
    <property type="entry name" value="TLDc_dom"/>
</dbReference>
<proteinExistence type="predicted"/>
<evidence type="ECO:0000313" key="2">
    <source>
        <dbReference type="EMBL" id="GES99172.1"/>
    </source>
</evidence>
<evidence type="ECO:0000313" key="3">
    <source>
        <dbReference type="Proteomes" id="UP000615446"/>
    </source>
</evidence>
<name>A0A8H3R1B2_9GLOM</name>
<sequence length="273" mass="32035">MSEIQVWEHVLKWGLAQNPELPFDPKNFSKEDFKTLKNNIRQCIPFIRFHNLSSEEFSDKVLPYRKILPKDLLYEDLLKYFMNPNNQSTKKSKPRITINIDSKIVTSQHAELISKWVDRLEITNEVKNKYKFKLLLRGTRDGFKSQKFHEICDNKSHTVTFIKMENRKEVIGGYNPIEWKNSDYSGNSYGVTNDSFIFSFKGSDDIKGYILSRVKDESCATINLSSYGPTFGITDLELMNEYGACREFTYEKRIIETSNVFTMIEYEVFQITK</sequence>
<comment type="caution">
    <text evidence="2">The sequence shown here is derived from an EMBL/GenBank/DDBJ whole genome shotgun (WGS) entry which is preliminary data.</text>
</comment>
<organism evidence="2 3">
    <name type="scientific">Rhizophagus clarus</name>
    <dbReference type="NCBI Taxonomy" id="94130"/>
    <lineage>
        <taxon>Eukaryota</taxon>
        <taxon>Fungi</taxon>
        <taxon>Fungi incertae sedis</taxon>
        <taxon>Mucoromycota</taxon>
        <taxon>Glomeromycotina</taxon>
        <taxon>Glomeromycetes</taxon>
        <taxon>Glomerales</taxon>
        <taxon>Glomeraceae</taxon>
        <taxon>Rhizophagus</taxon>
    </lineage>
</organism>
<evidence type="ECO:0000259" key="1">
    <source>
        <dbReference type="PROSITE" id="PS51886"/>
    </source>
</evidence>
<dbReference type="AlphaFoldDB" id="A0A8H3R1B2"/>
<dbReference type="Proteomes" id="UP000615446">
    <property type="component" value="Unassembled WGS sequence"/>
</dbReference>
<reference evidence="2" key="1">
    <citation type="submission" date="2019-10" db="EMBL/GenBank/DDBJ databases">
        <title>Conservation and host-specific expression of non-tandemly repeated heterogenous ribosome RNA gene in arbuscular mycorrhizal fungi.</title>
        <authorList>
            <person name="Maeda T."/>
            <person name="Kobayashi Y."/>
            <person name="Nakagawa T."/>
            <person name="Ezawa T."/>
            <person name="Yamaguchi K."/>
            <person name="Bino T."/>
            <person name="Nishimoto Y."/>
            <person name="Shigenobu S."/>
            <person name="Kawaguchi M."/>
        </authorList>
    </citation>
    <scope>NUCLEOTIDE SEQUENCE</scope>
    <source>
        <strain evidence="2">HR1</strain>
    </source>
</reference>